<accession>A0A645BPW6</accession>
<organism evidence="1">
    <name type="scientific">bioreactor metagenome</name>
    <dbReference type="NCBI Taxonomy" id="1076179"/>
    <lineage>
        <taxon>unclassified sequences</taxon>
        <taxon>metagenomes</taxon>
        <taxon>ecological metagenomes</taxon>
    </lineage>
</organism>
<dbReference type="AlphaFoldDB" id="A0A645BPW6"/>
<name>A0A645BPW6_9ZZZZ</name>
<dbReference type="EMBL" id="VSSQ01021625">
    <property type="protein sequence ID" value="MPM67325.1"/>
    <property type="molecule type" value="Genomic_DNA"/>
</dbReference>
<gene>
    <name evidence="1" type="ORF">SDC9_114247</name>
</gene>
<comment type="caution">
    <text evidence="1">The sequence shown here is derived from an EMBL/GenBank/DDBJ whole genome shotgun (WGS) entry which is preliminary data.</text>
</comment>
<proteinExistence type="predicted"/>
<reference evidence="1" key="1">
    <citation type="submission" date="2019-08" db="EMBL/GenBank/DDBJ databases">
        <authorList>
            <person name="Kucharzyk K."/>
            <person name="Murdoch R.W."/>
            <person name="Higgins S."/>
            <person name="Loffler F."/>
        </authorList>
    </citation>
    <scope>NUCLEOTIDE SEQUENCE</scope>
</reference>
<sequence length="155" mass="16707">MKLFVHTATIVLDADASIQVGFIVGDGGCRISLVRRVGGEGEGDAAFTLADGINTVDDEIEYHLGKLGCVAEQVILMLRGYAGKLYTGRHQAIGEFGYLVVELGDFYLVIGHIGVDPAEGGDLLNDFLGLFTGLENLFHLLPFTVLFCFLCEQHA</sequence>
<evidence type="ECO:0000313" key="1">
    <source>
        <dbReference type="EMBL" id="MPM67325.1"/>
    </source>
</evidence>
<protein>
    <submittedName>
        <fullName evidence="1">Uncharacterized protein</fullName>
    </submittedName>
</protein>